<evidence type="ECO:0000256" key="8">
    <source>
        <dbReference type="ARBA" id="ARBA00048045"/>
    </source>
</evidence>
<reference evidence="11 12" key="1">
    <citation type="journal article" date="2014" name="PLoS ONE">
        <title>Global Analysis of Gene Expression Profiles in Physic Nut (Jatropha curcas L.) Seedlings Exposed to Salt Stress.</title>
        <authorList>
            <person name="Zhang L."/>
            <person name="Zhang C."/>
            <person name="Wu P."/>
            <person name="Chen Y."/>
            <person name="Li M."/>
            <person name="Jiang H."/>
            <person name="Wu G."/>
        </authorList>
    </citation>
    <scope>NUCLEOTIDE SEQUENCE [LARGE SCALE GENOMIC DNA]</scope>
    <source>
        <strain evidence="12">cv. GZQX0401</strain>
        <tissue evidence="11">Young leaves</tissue>
    </source>
</reference>
<feature type="compositionally biased region" description="Basic and acidic residues" evidence="9">
    <location>
        <begin position="894"/>
        <end position="903"/>
    </location>
</feature>
<feature type="compositionally biased region" description="Polar residues" evidence="9">
    <location>
        <begin position="1014"/>
        <end position="1034"/>
    </location>
</feature>
<protein>
    <recommendedName>
        <fullName evidence="3">tRNA(adenine(34)) deaminase</fullName>
        <ecNumber evidence="3">3.5.4.33</ecNumber>
    </recommendedName>
</protein>
<evidence type="ECO:0000313" key="11">
    <source>
        <dbReference type="EMBL" id="KDP29333.1"/>
    </source>
</evidence>
<feature type="compositionally biased region" description="Basic and acidic residues" evidence="9">
    <location>
        <begin position="242"/>
        <end position="254"/>
    </location>
</feature>
<comment type="cofactor">
    <cofactor evidence="1">
        <name>Zn(2+)</name>
        <dbReference type="ChEBI" id="CHEBI:29105"/>
    </cofactor>
</comment>
<dbReference type="Proteomes" id="UP000027138">
    <property type="component" value="Unassembled WGS sequence"/>
</dbReference>
<dbReference type="HAMAP" id="MF_00972">
    <property type="entry name" value="tRNA_aden_deaminase"/>
    <property type="match status" value="1"/>
</dbReference>
<accession>A0A067K2S7</accession>
<feature type="compositionally biased region" description="Polar residues" evidence="9">
    <location>
        <begin position="794"/>
        <end position="812"/>
    </location>
</feature>
<dbReference type="EC" id="3.5.4.33" evidence="3"/>
<keyword evidence="7" id="KW-0862">Zinc</keyword>
<comment type="subunit">
    <text evidence="2">Homodimer.</text>
</comment>
<feature type="compositionally biased region" description="Polar residues" evidence="9">
    <location>
        <begin position="1136"/>
        <end position="1155"/>
    </location>
</feature>
<feature type="compositionally biased region" description="Basic and acidic residues" evidence="9">
    <location>
        <begin position="813"/>
        <end position="825"/>
    </location>
</feature>
<feature type="compositionally biased region" description="Low complexity" evidence="9">
    <location>
        <begin position="1085"/>
        <end position="1101"/>
    </location>
</feature>
<dbReference type="GO" id="GO:0052717">
    <property type="term" value="F:tRNA-specific adenosine-34 deaminase activity"/>
    <property type="evidence" value="ECO:0007669"/>
    <property type="project" value="UniProtKB-EC"/>
</dbReference>
<keyword evidence="5" id="KW-0479">Metal-binding</keyword>
<dbReference type="EMBL" id="KK914751">
    <property type="protein sequence ID" value="KDP29333.1"/>
    <property type="molecule type" value="Genomic_DNA"/>
</dbReference>
<dbReference type="Gene3D" id="3.40.140.10">
    <property type="entry name" value="Cytidine Deaminase, domain 2"/>
    <property type="match status" value="1"/>
</dbReference>
<feature type="domain" description="CMP/dCMP-type deaminase" evidence="10">
    <location>
        <begin position="1196"/>
        <end position="1318"/>
    </location>
</feature>
<dbReference type="PANTHER" id="PTHR11079">
    <property type="entry name" value="CYTOSINE DEAMINASE FAMILY MEMBER"/>
    <property type="match status" value="1"/>
</dbReference>
<sequence>MYNPCIGSSAVLTLRTKGSLSFSFDDYTNLLNDRFDRSPLQSPSSQCCSLCYNCCSCCESSFANHRLPIKPSLFYGLRQSTLIQFSPCKRLIFGGRDRYYYRIPAYGLDHGCYEVSCSFKEESGGARIERRKNGRVFQEESSGARIGRRKKERVGGDVNLRERRCFSSAADAEAVINFLSEEVTEEYLDDRNENGILSKRVEMGKRSNFGGAYKQRRKKNARVGLLESVSKSELEAVTSELRKEEYRREEERTKFGRKKERKELRREEDREGREEMKNVARGENCRDRKASSSFSSYYSLSSTGDFEHDNEAQDERVGLLEESSSGYKEELWSSEDKFEGYVLGEYERHGDAGHRKVFEQGTSTIRKGADWDLRKKSEKKLTEIDEIESKMESSQLDSRMGRTIESDFEMVSGSHKQIDNKNEKLNLAVNFEKGTRKQYSQTGEQVTEQSQFRTNYQEIANMQEIQPNNVRKTSLYNGREENLSLDVDLVGERRGECRNKVTETTGQSDKRRNTLQLTAMSEIENIDRERVSNLQRQSESRMKIREEDRNLESVGETNEKCHQKLERLTGQIESRRGTQQLSEISEIHDKNGRKTSILRSGNGMEIQQGSMGVVHHSVEAKEQRPHTDQKITQRIQSRKGSQDATNISVNVTNVAVIHASNVETVNDSRKASGKRMIDQGSELTSFVKPIQETGERNNQTDGSISQFISRNESHMATEVSSFQEKTSQEASGSQAYLNMVSQASRQKTDVEEGDYQSSQVIMLPPFPQVVARDSSHVDTISGIAKQEVLRETSESSSSAIYLNSGGRNPTSKQEQRGRDEKGEMYEEPLKLVVPEDAMGSAYRLEESSMQFVGEFVESAKHEALASEIQKDKHSDLIYEGEKGEGSGQYGSGDLRLKERDSRRSSGGSGVKGPSDEMWDVAATSIQEPNEIEAPEGSIATKTTVVRTGKSMWSIIADIVRLRWGSRAETPKSVRRSGGKNSSNASVSSEAWFSGHEHEEKRDKNVERERRSMPQDVTSSHHLQLMQTSTQSQGEMSGAIGSKDIIRQHEEDKSFASTILKSGSTSKGISSPSEEENLIWEHNGKSLSGTRSQSGRSSQFFSPNVELKESSSAPLPYSGMSSPTVEESYGRGRTDVPVSSSMELMEQTASAKSTDVSDPDGKNSKLKQRRLQRTQQVVRDTFDEWEEAYIRENEQRKVDEMFMREALLEAKKAADTWEVPVGAVLVQHGKIIARGYNLVEELRDSTAHAEMICIREASNNLQTWRLADTTLYVTLEPCPMCAGAILQARIDSLIWGAPNKLLGADGSWIRLFPNEGGGNGPEPTDKPAAPVHPFHPKMTIRRGILASECADVMQQFFQLRRRKKVKNEDLPPKPSLPIASQQSKILRKMHDIFHAFLCL</sequence>
<dbReference type="InterPro" id="IPR016193">
    <property type="entry name" value="Cytidine_deaminase-like"/>
</dbReference>
<feature type="region of interest" description="Disordered" evidence="9">
    <location>
        <begin position="1084"/>
        <end position="1171"/>
    </location>
</feature>
<evidence type="ECO:0000256" key="6">
    <source>
        <dbReference type="ARBA" id="ARBA00022801"/>
    </source>
</evidence>
<dbReference type="Pfam" id="PF00383">
    <property type="entry name" value="dCMP_cyt_deam_1"/>
    <property type="match status" value="1"/>
</dbReference>
<feature type="compositionally biased region" description="Basic and acidic residues" evidence="9">
    <location>
        <begin position="261"/>
        <end position="277"/>
    </location>
</feature>
<evidence type="ECO:0000259" key="10">
    <source>
        <dbReference type="PROSITE" id="PS51747"/>
    </source>
</evidence>
<feature type="compositionally biased region" description="Basic and acidic residues" evidence="9">
    <location>
        <begin position="538"/>
        <end position="557"/>
    </location>
</feature>
<evidence type="ECO:0000256" key="9">
    <source>
        <dbReference type="SAM" id="MobiDB-lite"/>
    </source>
</evidence>
<gene>
    <name evidence="11" type="ORF">JCGZ_18254</name>
</gene>
<dbReference type="SUPFAM" id="SSF53927">
    <property type="entry name" value="Cytidine deaminase-like"/>
    <property type="match status" value="1"/>
</dbReference>
<dbReference type="InterPro" id="IPR028883">
    <property type="entry name" value="tRNA_aden_deaminase"/>
</dbReference>
<evidence type="ECO:0000256" key="4">
    <source>
        <dbReference type="ARBA" id="ARBA00022694"/>
    </source>
</evidence>
<dbReference type="FunFam" id="3.40.140.10:FF:000005">
    <property type="entry name" value="tRNA-specific adenosine deaminase"/>
    <property type="match status" value="1"/>
</dbReference>
<evidence type="ECO:0000256" key="1">
    <source>
        <dbReference type="ARBA" id="ARBA00001947"/>
    </source>
</evidence>
<dbReference type="CDD" id="cd01285">
    <property type="entry name" value="nucleoside_deaminase"/>
    <property type="match status" value="1"/>
</dbReference>
<dbReference type="GO" id="GO:0002100">
    <property type="term" value="P:tRNA wobble adenosine to inosine editing"/>
    <property type="evidence" value="ECO:0007669"/>
    <property type="project" value="InterPro"/>
</dbReference>
<feature type="region of interest" description="Disordered" evidence="9">
    <location>
        <begin position="1055"/>
        <end position="1074"/>
    </location>
</feature>
<keyword evidence="4" id="KW-0819">tRNA processing</keyword>
<dbReference type="InterPro" id="IPR002125">
    <property type="entry name" value="CMP_dCMP_dom"/>
</dbReference>
<evidence type="ECO:0000256" key="2">
    <source>
        <dbReference type="ARBA" id="ARBA00011738"/>
    </source>
</evidence>
<comment type="catalytic activity">
    <reaction evidence="8">
        <text>adenosine(34) in tRNA + H2O + H(+) = inosine(34) in tRNA + NH4(+)</text>
        <dbReference type="Rhea" id="RHEA:43168"/>
        <dbReference type="Rhea" id="RHEA-COMP:10373"/>
        <dbReference type="Rhea" id="RHEA-COMP:10374"/>
        <dbReference type="ChEBI" id="CHEBI:15377"/>
        <dbReference type="ChEBI" id="CHEBI:15378"/>
        <dbReference type="ChEBI" id="CHEBI:28938"/>
        <dbReference type="ChEBI" id="CHEBI:74411"/>
        <dbReference type="ChEBI" id="CHEBI:82852"/>
        <dbReference type="EC" id="3.5.4.33"/>
    </reaction>
</comment>
<feature type="compositionally biased region" description="Basic and acidic residues" evidence="9">
    <location>
        <begin position="620"/>
        <end position="631"/>
    </location>
</feature>
<feature type="region of interest" description="Disordered" evidence="9">
    <location>
        <begin position="968"/>
        <end position="1037"/>
    </location>
</feature>
<evidence type="ECO:0000313" key="12">
    <source>
        <dbReference type="Proteomes" id="UP000027138"/>
    </source>
</evidence>
<dbReference type="PROSITE" id="PS51747">
    <property type="entry name" value="CYT_DCMP_DEAMINASES_2"/>
    <property type="match status" value="1"/>
</dbReference>
<dbReference type="PANTHER" id="PTHR11079:SF179">
    <property type="entry name" value="TRNA(ADENINE(34)) DEAMINASE, CHLOROPLASTIC"/>
    <property type="match status" value="1"/>
</dbReference>
<keyword evidence="12" id="KW-1185">Reference proteome</keyword>
<proteinExistence type="inferred from homology"/>
<feature type="compositionally biased region" description="Low complexity" evidence="9">
    <location>
        <begin position="1060"/>
        <end position="1071"/>
    </location>
</feature>
<evidence type="ECO:0000256" key="5">
    <source>
        <dbReference type="ARBA" id="ARBA00022723"/>
    </source>
</evidence>
<feature type="region of interest" description="Disordered" evidence="9">
    <location>
        <begin position="789"/>
        <end position="825"/>
    </location>
</feature>
<feature type="region of interest" description="Disordered" evidence="9">
    <location>
        <begin position="620"/>
        <end position="643"/>
    </location>
</feature>
<organism evidence="11 12">
    <name type="scientific">Jatropha curcas</name>
    <name type="common">Barbados nut</name>
    <dbReference type="NCBI Taxonomy" id="180498"/>
    <lineage>
        <taxon>Eukaryota</taxon>
        <taxon>Viridiplantae</taxon>
        <taxon>Streptophyta</taxon>
        <taxon>Embryophyta</taxon>
        <taxon>Tracheophyta</taxon>
        <taxon>Spermatophyta</taxon>
        <taxon>Magnoliopsida</taxon>
        <taxon>eudicotyledons</taxon>
        <taxon>Gunneridae</taxon>
        <taxon>Pentapetalae</taxon>
        <taxon>rosids</taxon>
        <taxon>fabids</taxon>
        <taxon>Malpighiales</taxon>
        <taxon>Euphorbiaceae</taxon>
        <taxon>Crotonoideae</taxon>
        <taxon>Jatropheae</taxon>
        <taxon>Jatropha</taxon>
    </lineage>
</organism>
<dbReference type="STRING" id="180498.A0A067K2S7"/>
<name>A0A067K2S7_JATCU</name>
<feature type="compositionally biased region" description="Polar residues" evidence="9">
    <location>
        <begin position="978"/>
        <end position="990"/>
    </location>
</feature>
<evidence type="ECO:0000256" key="7">
    <source>
        <dbReference type="ARBA" id="ARBA00022833"/>
    </source>
</evidence>
<dbReference type="KEGG" id="jcu:105641947"/>
<feature type="compositionally biased region" description="Polar residues" evidence="9">
    <location>
        <begin position="632"/>
        <end position="643"/>
    </location>
</feature>
<feature type="region of interest" description="Disordered" evidence="9">
    <location>
        <begin position="531"/>
        <end position="557"/>
    </location>
</feature>
<dbReference type="GO" id="GO:0046872">
    <property type="term" value="F:metal ion binding"/>
    <property type="evidence" value="ECO:0007669"/>
    <property type="project" value="UniProtKB-KW"/>
</dbReference>
<feature type="region of interest" description="Disordered" evidence="9">
    <location>
        <begin position="879"/>
        <end position="917"/>
    </location>
</feature>
<keyword evidence="6" id="KW-0378">Hydrolase</keyword>
<dbReference type="OrthoDB" id="408702at2759"/>
<evidence type="ECO:0000256" key="3">
    <source>
        <dbReference type="ARBA" id="ARBA00012740"/>
    </source>
</evidence>
<feature type="region of interest" description="Disordered" evidence="9">
    <location>
        <begin position="242"/>
        <end position="277"/>
    </location>
</feature>
<feature type="compositionally biased region" description="Basic and acidic residues" evidence="9">
    <location>
        <begin position="994"/>
        <end position="1012"/>
    </location>
</feature>
<dbReference type="GO" id="GO:0009507">
    <property type="term" value="C:chloroplast"/>
    <property type="evidence" value="ECO:0007669"/>
    <property type="project" value="TreeGrafter"/>
</dbReference>